<dbReference type="Proteomes" id="UP001191004">
    <property type="component" value="Unassembled WGS sequence"/>
</dbReference>
<sequence>MLIEYDDHILSNELTEVVVTIIKIIDASATEREVTISCIYNLFANIKSLISFDQANDDKLEYCTLEYQFFDLTEDYDVFNIINESSVIEELHDKEISQFTLNDLDNVADFFVQLLKDERSVYQDFMALASSKFVDFYISIRPHVFEQYLAAMNKSREELTKYREILAGCQQSLYLIRGKHPELYKDIDSLIIQINWILRNESLTLEQYSVGALYDFLKGLYDPEETQGL</sequence>
<accession>A0ABY0FLW3</accession>
<reference evidence="1 2" key="1">
    <citation type="journal article" date="2018" name="bioRxiv">
        <title>Evidence of independent acquisition and adaption of ultra-small bacteria to human hosts across the highly diverse yet reduced genomes of the phylum Saccharibacteria.</title>
        <authorList>
            <person name="McLean J.S."/>
            <person name="Bor B."/>
            <person name="To T.T."/>
            <person name="Liu Q."/>
            <person name="Kearns K.A."/>
            <person name="Solden L.M."/>
            <person name="Wrighton K.C."/>
            <person name="He X."/>
            <person name="Shi W."/>
        </authorList>
    </citation>
    <scope>NUCLEOTIDE SEQUENCE [LARGE SCALE GENOMIC DNA]</scope>
    <source>
        <strain evidence="1 2">TM7_KMM_G3_1_HOT_351</strain>
    </source>
</reference>
<gene>
    <name evidence="1" type="ORF">G3KMM_00486</name>
</gene>
<keyword evidence="2" id="KW-1185">Reference proteome</keyword>
<name>A0ABY0FLW3_9BACT</name>
<protein>
    <submittedName>
        <fullName evidence="1">Uncharacterized protein</fullName>
    </submittedName>
</protein>
<dbReference type="EMBL" id="PRLL01000021">
    <property type="protein sequence ID" value="RYC73226.1"/>
    <property type="molecule type" value="Genomic_DNA"/>
</dbReference>
<evidence type="ECO:0000313" key="2">
    <source>
        <dbReference type="Proteomes" id="UP001191004"/>
    </source>
</evidence>
<comment type="caution">
    <text evidence="1">The sequence shown here is derived from an EMBL/GenBank/DDBJ whole genome shotgun (WGS) entry which is preliminary data.</text>
</comment>
<reference evidence="1 2" key="2">
    <citation type="journal article" date="2020" name="Cell Rep.">
        <title>Acquisition and Adaptation of Ultra-small Parasitic Reduced Genome Bacteria to Mammalian Hosts.</title>
        <authorList>
            <person name="McLean J.S."/>
            <person name="Bor B."/>
            <person name="Kerns K.A."/>
            <person name="Liu Q."/>
            <person name="To T.T."/>
            <person name="Solden L."/>
            <person name="Hendrickson E.L."/>
            <person name="Wrighton K."/>
            <person name="Shi W."/>
            <person name="He X."/>
        </authorList>
    </citation>
    <scope>NUCLEOTIDE SEQUENCE [LARGE SCALE GENOMIC DNA]</scope>
    <source>
        <strain evidence="1 2">TM7_KMM_G3_1_HOT_351</strain>
    </source>
</reference>
<proteinExistence type="predicted"/>
<organism evidence="1 2">
    <name type="scientific">Candidatus Nanosyncoccus nanoralicus</name>
    <dbReference type="NCBI Taxonomy" id="2171996"/>
    <lineage>
        <taxon>Bacteria</taxon>
        <taxon>Candidatus Saccharimonadota</taxon>
        <taxon>Candidatus Nanosyncoccalia</taxon>
        <taxon>Candidatus Nanosyncoccales</taxon>
        <taxon>Candidatus Nanosyncoccaceae</taxon>
        <taxon>Candidatus Nanosyncoccus</taxon>
    </lineage>
</organism>
<evidence type="ECO:0000313" key="1">
    <source>
        <dbReference type="EMBL" id="RYC73226.1"/>
    </source>
</evidence>
<dbReference type="RefSeq" id="WP_129605132.1">
    <property type="nucleotide sequence ID" value="NZ_PRLL01000021.1"/>
</dbReference>